<name>A0A915CEZ8_PARUN</name>
<proteinExistence type="predicted"/>
<feature type="transmembrane region" description="Helical" evidence="1">
    <location>
        <begin position="72"/>
        <end position="94"/>
    </location>
</feature>
<dbReference type="WBParaSite" id="PgR148_g009_t01">
    <property type="protein sequence ID" value="PgR148_g009_t01"/>
    <property type="gene ID" value="PgR148_g009"/>
</dbReference>
<dbReference type="Gene3D" id="3.40.50.10490">
    <property type="entry name" value="Glucose-6-phosphate isomerase like protein, domain 1"/>
    <property type="match status" value="1"/>
</dbReference>
<keyword evidence="1" id="KW-0812">Transmembrane</keyword>
<evidence type="ECO:0000313" key="3">
    <source>
        <dbReference type="WBParaSite" id="PgR148_g009_t01"/>
    </source>
</evidence>
<protein>
    <submittedName>
        <fullName evidence="3">G-protein coupled receptors family 1 profile domain-containing protein</fullName>
    </submittedName>
</protein>
<keyword evidence="2" id="KW-1185">Reference proteome</keyword>
<sequence length="307" mass="35259">MTVIEIAECATASMIIIANVEVPEKDLAGRSHVLRIPKTVDCVQNVLTVIPLQLLSYHITDLNGLNVSLSNISVLALPFIVIGLMANAMSVRIFSHRQVRIQPVNWYLMLLAISDSVILIGAFFVLTLPRLGEVYIADVCYMPLIKAELPVLLPTELRMNVLYRKIFYEPAYKVAVKQCRIDNVRSYLTFEFLFKAADDTGYWAFIYDKISDPAVSRCFWHYEQSDCVFDESDRDVSHREDYVEEMGQYWTNRDWSDCIFSRKVIVTKTSFCTPFKNAMKSISHEFRSHIIVADQLVSKFIIPNNDF</sequence>
<dbReference type="Proteomes" id="UP000887569">
    <property type="component" value="Unplaced"/>
</dbReference>
<keyword evidence="1" id="KW-1133">Transmembrane helix</keyword>
<keyword evidence="1" id="KW-0472">Membrane</keyword>
<dbReference type="AlphaFoldDB" id="A0A915CEZ8"/>
<evidence type="ECO:0000256" key="1">
    <source>
        <dbReference type="SAM" id="Phobius"/>
    </source>
</evidence>
<accession>A0A915CEZ8</accession>
<organism evidence="2 3">
    <name type="scientific">Parascaris univalens</name>
    <name type="common">Nematode worm</name>
    <dbReference type="NCBI Taxonomy" id="6257"/>
    <lineage>
        <taxon>Eukaryota</taxon>
        <taxon>Metazoa</taxon>
        <taxon>Ecdysozoa</taxon>
        <taxon>Nematoda</taxon>
        <taxon>Chromadorea</taxon>
        <taxon>Rhabditida</taxon>
        <taxon>Spirurina</taxon>
        <taxon>Ascaridomorpha</taxon>
        <taxon>Ascaridoidea</taxon>
        <taxon>Ascarididae</taxon>
        <taxon>Parascaris</taxon>
    </lineage>
</organism>
<feature type="transmembrane region" description="Helical" evidence="1">
    <location>
        <begin position="106"/>
        <end position="126"/>
    </location>
</feature>
<evidence type="ECO:0000313" key="2">
    <source>
        <dbReference type="Proteomes" id="UP000887569"/>
    </source>
</evidence>
<reference evidence="3" key="1">
    <citation type="submission" date="2022-11" db="UniProtKB">
        <authorList>
            <consortium name="WormBaseParasite"/>
        </authorList>
    </citation>
    <scope>IDENTIFICATION</scope>
</reference>